<evidence type="ECO:0000256" key="5">
    <source>
        <dbReference type="SAM" id="Phobius"/>
    </source>
</evidence>
<dbReference type="HOGENOM" id="CLU_000288_31_7_1"/>
<organism evidence="7 8">
    <name type="scientific">Beauveria bassiana D1-5</name>
    <dbReference type="NCBI Taxonomy" id="1245745"/>
    <lineage>
        <taxon>Eukaryota</taxon>
        <taxon>Fungi</taxon>
        <taxon>Dikarya</taxon>
        <taxon>Ascomycota</taxon>
        <taxon>Pezizomycotina</taxon>
        <taxon>Sordariomycetes</taxon>
        <taxon>Hypocreomycetidae</taxon>
        <taxon>Hypocreales</taxon>
        <taxon>Cordycipitaceae</taxon>
        <taxon>Beauveria</taxon>
    </lineage>
</organism>
<evidence type="ECO:0000259" key="6">
    <source>
        <dbReference type="PROSITE" id="PS50011"/>
    </source>
</evidence>
<dbReference type="InterPro" id="IPR000719">
    <property type="entry name" value="Prot_kinase_dom"/>
</dbReference>
<dbReference type="STRING" id="1245745.A0A0A2VW07"/>
<evidence type="ECO:0000256" key="4">
    <source>
        <dbReference type="ARBA" id="ARBA00022840"/>
    </source>
</evidence>
<keyword evidence="5" id="KW-0812">Transmembrane</keyword>
<evidence type="ECO:0000313" key="7">
    <source>
        <dbReference type="EMBL" id="KGQ10350.1"/>
    </source>
</evidence>
<keyword evidence="5" id="KW-1133">Transmembrane helix</keyword>
<dbReference type="PANTHER" id="PTHR44329">
    <property type="entry name" value="SERINE/THREONINE-PROTEIN KINASE TNNI3K-RELATED"/>
    <property type="match status" value="1"/>
</dbReference>
<keyword evidence="3 7" id="KW-0418">Kinase</keyword>
<evidence type="ECO:0000256" key="1">
    <source>
        <dbReference type="ARBA" id="ARBA00022679"/>
    </source>
</evidence>
<dbReference type="GO" id="GO:0004674">
    <property type="term" value="F:protein serine/threonine kinase activity"/>
    <property type="evidence" value="ECO:0007669"/>
    <property type="project" value="TreeGrafter"/>
</dbReference>
<dbReference type="GO" id="GO:0005524">
    <property type="term" value="F:ATP binding"/>
    <property type="evidence" value="ECO:0007669"/>
    <property type="project" value="UniProtKB-KW"/>
</dbReference>
<dbReference type="InterPro" id="IPR051681">
    <property type="entry name" value="Ser/Thr_Kinases-Pseudokinases"/>
</dbReference>
<keyword evidence="5" id="KW-0472">Membrane</keyword>
<comment type="caution">
    <text evidence="7">The sequence shown here is derived from an EMBL/GenBank/DDBJ whole genome shotgun (WGS) entry which is preliminary data.</text>
</comment>
<feature type="transmembrane region" description="Helical" evidence="5">
    <location>
        <begin position="269"/>
        <end position="289"/>
    </location>
</feature>
<keyword evidence="4" id="KW-0067">ATP-binding</keyword>
<feature type="domain" description="Protein kinase" evidence="6">
    <location>
        <begin position="13"/>
        <end position="295"/>
    </location>
</feature>
<evidence type="ECO:0000256" key="3">
    <source>
        <dbReference type="ARBA" id="ARBA00022777"/>
    </source>
</evidence>
<dbReference type="PANTHER" id="PTHR44329:SF288">
    <property type="entry name" value="MITOGEN-ACTIVATED PROTEIN KINASE KINASE KINASE 20"/>
    <property type="match status" value="1"/>
</dbReference>
<keyword evidence="2" id="KW-0547">Nucleotide-binding</keyword>
<dbReference type="Pfam" id="PF00069">
    <property type="entry name" value="Pkinase"/>
    <property type="match status" value="1"/>
</dbReference>
<accession>A0A0A2VW07</accession>
<reference evidence="7 8" key="1">
    <citation type="submission" date="2012-10" db="EMBL/GenBank/DDBJ databases">
        <title>Genome sequencing and analysis of entomopathogenic fungi Beauveria bassiana D1-5.</title>
        <authorList>
            <person name="Li Q."/>
            <person name="Wang L."/>
            <person name="Zhang Z."/>
            <person name="Wang Q."/>
            <person name="Ren J."/>
            <person name="Wang M."/>
            <person name="Xu W."/>
            <person name="Wang J."/>
            <person name="Lu Y."/>
            <person name="Du Q."/>
            <person name="Sun Z."/>
        </authorList>
    </citation>
    <scope>NUCLEOTIDE SEQUENCE [LARGE SCALE GENOMIC DNA]</scope>
    <source>
        <strain evidence="7 8">D1-5</strain>
    </source>
</reference>
<dbReference type="OrthoDB" id="1668230at2759"/>
<dbReference type="InterPro" id="IPR011009">
    <property type="entry name" value="Kinase-like_dom_sf"/>
</dbReference>
<gene>
    <name evidence="7" type="ORF">BBAD15_g4263</name>
</gene>
<dbReference type="AlphaFoldDB" id="A0A0A2VW07"/>
<evidence type="ECO:0000256" key="2">
    <source>
        <dbReference type="ARBA" id="ARBA00022741"/>
    </source>
</evidence>
<protein>
    <submittedName>
        <fullName evidence="7">Serine/threonine-protein kinase HT1</fullName>
    </submittedName>
</protein>
<dbReference type="SUPFAM" id="SSF56112">
    <property type="entry name" value="Protein kinase-like (PK-like)"/>
    <property type="match status" value="1"/>
</dbReference>
<dbReference type="Gene3D" id="1.10.510.10">
    <property type="entry name" value="Transferase(Phosphotransferase) domain 1"/>
    <property type="match status" value="1"/>
</dbReference>
<dbReference type="EMBL" id="ANFO01000326">
    <property type="protein sequence ID" value="KGQ10350.1"/>
    <property type="molecule type" value="Genomic_DNA"/>
</dbReference>
<dbReference type="PROSITE" id="PS50011">
    <property type="entry name" value="PROTEIN_KINASE_DOM"/>
    <property type="match status" value="1"/>
</dbReference>
<dbReference type="eggNOG" id="KOG0192">
    <property type="taxonomic scope" value="Eukaryota"/>
</dbReference>
<dbReference type="Proteomes" id="UP000030106">
    <property type="component" value="Unassembled WGS sequence"/>
</dbReference>
<sequence length="295" mass="32575">MTSPFLDAQGNTIPDEQILGSGSSAVVIVQNGVAVKLPLRCPWSTTYDVQASINSIQREQNVYRRLQQPPDDARSSGVVRCVKLAPEATHLAYMANGDLRTYLSTTRPSSELQLRWFLEMAQALDYIHDRCVLIADIASRNFLLDAHLSLKICDFSEASLLPLGSDMLTADDNGYTTQIDIGLLGTVMYEIVTGVQWKVDLYKDNDPADGRAYWPARGALPDTESLAFGGIIEGCWSGRFLSAGHLSQALKALRFPVMPSAPYWLRDSVIQRPMVAIIGALGVAMYIFMARRQRS</sequence>
<keyword evidence="1" id="KW-0808">Transferase</keyword>
<evidence type="ECO:0000313" key="8">
    <source>
        <dbReference type="Proteomes" id="UP000030106"/>
    </source>
</evidence>
<proteinExistence type="predicted"/>
<name>A0A0A2VW07_BEABA</name>